<dbReference type="GO" id="GO:0009279">
    <property type="term" value="C:cell outer membrane"/>
    <property type="evidence" value="ECO:0007669"/>
    <property type="project" value="UniProtKB-SubCell"/>
</dbReference>
<evidence type="ECO:0000259" key="4">
    <source>
        <dbReference type="Pfam" id="PF14905"/>
    </source>
</evidence>
<evidence type="ECO:0000256" key="2">
    <source>
        <dbReference type="ARBA" id="ARBA00023136"/>
    </source>
</evidence>
<dbReference type="AlphaFoldDB" id="A0A316WG55"/>
<gene>
    <name evidence="6" type="ORF">C1634_015945</name>
    <name evidence="5" type="ORF">F8D52_15950</name>
</gene>
<dbReference type="InterPro" id="IPR041700">
    <property type="entry name" value="OMP_b-brl_3"/>
</dbReference>
<dbReference type="Pfam" id="PF14905">
    <property type="entry name" value="OMP_b-brl_3"/>
    <property type="match status" value="1"/>
</dbReference>
<dbReference type="SUPFAM" id="SSF56935">
    <property type="entry name" value="Porins"/>
    <property type="match status" value="1"/>
</dbReference>
<keyword evidence="3" id="KW-0998">Cell outer membrane</keyword>
<dbReference type="EMBL" id="VTPV01000009">
    <property type="protein sequence ID" value="KAB1229765.1"/>
    <property type="molecule type" value="Genomic_DNA"/>
</dbReference>
<reference evidence="5 8" key="2">
    <citation type="journal article" date="2019" name="Stand. Genomic Sci.">
        <title>Draft Whole-Genome Sequence of a Novel Chryseobacterium viscerum Strain Isolated from Fresh Water at Dripping Springs, New Mexico.</title>
        <authorList>
            <person name="Kyndt J.A."/>
            <person name="Moore T.C."/>
        </authorList>
    </citation>
    <scope>NUCLEOTIDE SEQUENCE [LARGE SCALE GENOMIC DNA]</scope>
    <source>
        <strain evidence="5 8">DPS</strain>
    </source>
</reference>
<evidence type="ECO:0000313" key="7">
    <source>
        <dbReference type="Proteomes" id="UP000236413"/>
    </source>
</evidence>
<evidence type="ECO:0000313" key="5">
    <source>
        <dbReference type="EMBL" id="KAB1229765.1"/>
    </source>
</evidence>
<evidence type="ECO:0000313" key="8">
    <source>
        <dbReference type="Proteomes" id="UP000326384"/>
    </source>
</evidence>
<dbReference type="RefSeq" id="WP_103231380.1">
    <property type="nucleotide sequence ID" value="NZ_PPEG02000006.1"/>
</dbReference>
<comment type="subcellular location">
    <subcellularLocation>
        <location evidence="1">Cell outer membrane</location>
    </subcellularLocation>
</comment>
<sequence>MRKILICVGVLLPLLGFSQEKKDSINKVIEKQIAEIKVNGKKPFFEQKDDRFIFNVENSDLVVGNHISEVLSQTPLLKVDDNKITLLGTNASVYINDRKSILKGKDLMQYLNAMPASNLVKIELITNPSSKYDLEDAMIINLKLKKLETDGLKGSFTVTDKQNRKNSQQANIALNYHKNRFSNNTMLFFENNNDLQRNTIDNYSSKFSRNQIIGNTLIKETNFGGNTGFDYELNEKSSIGGILEYYHKTPEASLENRNTYYDNTGGIFENRTVNTQNDKLNLFGGNVYYSFSDDKKSKRLDVNFDYYTHHRDNTTEFFNLTNPYSNVIYNDYQKDNYTVRVDYSKTFEKLKLSLEAGGKLNWLSTDNPYAYYNADGTLNTMFSNNFTYHENINALYTNVKKKLFSALDVNLGLRYENTNINAKQNTVSENFSRSYNNIVPSINLSYTINKNNRVSLGYRTALWRPYVDDLNPFIYKNNETWWETGNPDLNVAKMYLFNASYSIKRTWVFVSNFGIVKNPILPYTETVGNISITKPKNFEGTVKRLYMGVNYNKPLFENKWMFNLSTGMYYINNADIYDVHPSSWYNNSSVTISGNNLWNKGWNISYNFGYTSPYTLVNKKNGYFINNLIEVSKNYKDFKFKLSIKDLLNLSNSRNTLYNNDGYIETLSQSNLRSISLSISKTFGNNKVKKVNTGDIDKGRTQNENPRL</sequence>
<evidence type="ECO:0000256" key="1">
    <source>
        <dbReference type="ARBA" id="ARBA00004442"/>
    </source>
</evidence>
<keyword evidence="8" id="KW-1185">Reference proteome</keyword>
<dbReference type="Proteomes" id="UP000236413">
    <property type="component" value="Unassembled WGS sequence"/>
</dbReference>
<comment type="caution">
    <text evidence="6">The sequence shown here is derived from an EMBL/GenBank/DDBJ whole genome shotgun (WGS) entry which is preliminary data.</text>
</comment>
<dbReference type="InterPro" id="IPR036942">
    <property type="entry name" value="Beta-barrel_TonB_sf"/>
</dbReference>
<feature type="domain" description="Outer membrane protein beta-barrel" evidence="4">
    <location>
        <begin position="294"/>
        <end position="680"/>
    </location>
</feature>
<name>A0A316WG55_9FLAO</name>
<organism evidence="6 7">
    <name type="scientific">Chryseobacterium viscerum</name>
    <dbReference type="NCBI Taxonomy" id="1037377"/>
    <lineage>
        <taxon>Bacteria</taxon>
        <taxon>Pseudomonadati</taxon>
        <taxon>Bacteroidota</taxon>
        <taxon>Flavobacteriia</taxon>
        <taxon>Flavobacteriales</taxon>
        <taxon>Weeksellaceae</taxon>
        <taxon>Chryseobacterium group</taxon>
        <taxon>Chryseobacterium</taxon>
    </lineage>
</organism>
<protein>
    <submittedName>
        <fullName evidence="5">Outer membrane beta-barrel protein</fullName>
    </submittedName>
</protein>
<dbReference type="EMBL" id="PPEG02000006">
    <property type="protein sequence ID" value="PWN60434.1"/>
    <property type="molecule type" value="Genomic_DNA"/>
</dbReference>
<reference evidence="6 7" key="1">
    <citation type="submission" date="2018-04" db="EMBL/GenBank/DDBJ databases">
        <title>Chryseobacterium oncorhynchi 701B-08T from rainbow trout, and Chryseobacterium viscerum 687B-08T from diseased fish.</title>
        <authorList>
            <person name="Jeong J.-J."/>
            <person name="Lee Y.J."/>
            <person name="Pathiraja D."/>
            <person name="Park B."/>
            <person name="Choi I.-G."/>
            <person name="Kim K.D."/>
        </authorList>
    </citation>
    <scope>NUCLEOTIDE SEQUENCE [LARGE SCALE GENOMIC DNA]</scope>
    <source>
        <strain evidence="6 7">687B-08</strain>
    </source>
</reference>
<dbReference type="Proteomes" id="UP000326384">
    <property type="component" value="Unassembled WGS sequence"/>
</dbReference>
<evidence type="ECO:0000313" key="6">
    <source>
        <dbReference type="EMBL" id="PWN60434.1"/>
    </source>
</evidence>
<accession>A0A316WG55</accession>
<proteinExistence type="predicted"/>
<keyword evidence="2" id="KW-0472">Membrane</keyword>
<dbReference type="Gene3D" id="2.40.170.20">
    <property type="entry name" value="TonB-dependent receptor, beta-barrel domain"/>
    <property type="match status" value="1"/>
</dbReference>
<evidence type="ECO:0000256" key="3">
    <source>
        <dbReference type="ARBA" id="ARBA00023237"/>
    </source>
</evidence>